<comment type="subcellular location">
    <subcellularLocation>
        <location evidence="1">Secreted</location>
    </subcellularLocation>
</comment>
<keyword evidence="9" id="KW-1185">Reference proteome</keyword>
<dbReference type="Proteomes" id="UP000095283">
    <property type="component" value="Unplaced"/>
</dbReference>
<dbReference type="PROSITE" id="PS51362">
    <property type="entry name" value="TGF_BETA_2"/>
    <property type="match status" value="1"/>
</dbReference>
<dbReference type="Pfam" id="PF00019">
    <property type="entry name" value="TGF_beta"/>
    <property type="match status" value="2"/>
</dbReference>
<evidence type="ECO:0000259" key="8">
    <source>
        <dbReference type="PROSITE" id="PS51362"/>
    </source>
</evidence>
<evidence type="ECO:0000313" key="10">
    <source>
        <dbReference type="WBParaSite" id="Hba_17543"/>
    </source>
</evidence>
<feature type="domain" description="TGF-beta family profile" evidence="8">
    <location>
        <begin position="218"/>
        <end position="359"/>
    </location>
</feature>
<proteinExistence type="inferred from homology"/>
<accession>A0A1I7XIL1</accession>
<dbReference type="Gene3D" id="2.10.90.10">
    <property type="entry name" value="Cystine-knot cytokines"/>
    <property type="match status" value="1"/>
</dbReference>
<feature type="region of interest" description="Disordered" evidence="7">
    <location>
        <begin position="134"/>
        <end position="156"/>
    </location>
</feature>
<dbReference type="WBParaSite" id="Hba_17543">
    <property type="protein sequence ID" value="Hba_17543"/>
    <property type="gene ID" value="Hba_17543"/>
</dbReference>
<dbReference type="PROSITE" id="PS00250">
    <property type="entry name" value="TGF_BETA_1"/>
    <property type="match status" value="1"/>
</dbReference>
<feature type="compositionally biased region" description="Low complexity" evidence="7">
    <location>
        <begin position="138"/>
        <end position="148"/>
    </location>
</feature>
<dbReference type="GO" id="GO:0005125">
    <property type="term" value="F:cytokine activity"/>
    <property type="evidence" value="ECO:0007669"/>
    <property type="project" value="TreeGrafter"/>
</dbReference>
<dbReference type="InterPro" id="IPR015615">
    <property type="entry name" value="TGF-beta-rel"/>
</dbReference>
<dbReference type="GO" id="GO:0008083">
    <property type="term" value="F:growth factor activity"/>
    <property type="evidence" value="ECO:0007669"/>
    <property type="project" value="UniProtKB-KW"/>
</dbReference>
<comment type="similarity">
    <text evidence="2 6">Belongs to the TGF-beta family.</text>
</comment>
<evidence type="ECO:0000256" key="7">
    <source>
        <dbReference type="SAM" id="MobiDB-lite"/>
    </source>
</evidence>
<dbReference type="InterPro" id="IPR017948">
    <property type="entry name" value="TGFb_CS"/>
</dbReference>
<dbReference type="AlphaFoldDB" id="A0A1I7XIL1"/>
<reference evidence="10" key="1">
    <citation type="submission" date="2016-11" db="UniProtKB">
        <authorList>
            <consortium name="WormBaseParasite"/>
        </authorList>
    </citation>
    <scope>IDENTIFICATION</scope>
</reference>
<sequence length="359" mass="40930">MTRISRHASKYMHGLYKTFVDDDGSDDGNVVRSIEPSVGKVDGQEVLIFDISQIGEEQVTQDGAVWDVTKALAESHALGANQLVIRIYRRDVRMRPYSEVVRKSSPFLLVFSKANNTLDQERVRRGVEGTRRKRREAGYYTYSSTGEYESPDEKEKHEKEVYRKKGLNIFSPYSKGIKLRANRRKPKENDVWHGFGDNKEESTDEETKVVTESSNDVRVVLLDGEERKKGICKKHKYVVNFADMGWGEWVDTPSTFEAGYCAGICPNPLPEVIVTIFDFSLSNEVISLLNYFLLLTTFIQETHPSNHAILQSLLQSDNMPPVCCAPDQMESLTILYKDQHGRLTIRNFPRMIVKSCACL</sequence>
<dbReference type="PANTHER" id="PTHR11848">
    <property type="entry name" value="TGF-BETA FAMILY"/>
    <property type="match status" value="1"/>
</dbReference>
<dbReference type="InterPro" id="IPR001839">
    <property type="entry name" value="TGF-b_C"/>
</dbReference>
<keyword evidence="5" id="KW-1015">Disulfide bond</keyword>
<dbReference type="GO" id="GO:0005615">
    <property type="term" value="C:extracellular space"/>
    <property type="evidence" value="ECO:0007669"/>
    <property type="project" value="TreeGrafter"/>
</dbReference>
<feature type="compositionally biased region" description="Basic and acidic residues" evidence="7">
    <location>
        <begin position="188"/>
        <end position="209"/>
    </location>
</feature>
<feature type="region of interest" description="Disordered" evidence="7">
    <location>
        <begin position="188"/>
        <end position="210"/>
    </location>
</feature>
<evidence type="ECO:0000256" key="1">
    <source>
        <dbReference type="ARBA" id="ARBA00004613"/>
    </source>
</evidence>
<evidence type="ECO:0000256" key="2">
    <source>
        <dbReference type="ARBA" id="ARBA00006656"/>
    </source>
</evidence>
<keyword evidence="4 6" id="KW-0339">Growth factor</keyword>
<dbReference type="SMART" id="SM00204">
    <property type="entry name" value="TGFB"/>
    <property type="match status" value="1"/>
</dbReference>
<evidence type="ECO:0000256" key="3">
    <source>
        <dbReference type="ARBA" id="ARBA00022525"/>
    </source>
</evidence>
<name>A0A1I7XIL1_HETBA</name>
<protein>
    <submittedName>
        <fullName evidence="10">TGF_BETA_2 domain-containing protein</fullName>
    </submittedName>
</protein>
<evidence type="ECO:0000256" key="5">
    <source>
        <dbReference type="ARBA" id="ARBA00023157"/>
    </source>
</evidence>
<dbReference type="SUPFAM" id="SSF57501">
    <property type="entry name" value="Cystine-knot cytokines"/>
    <property type="match status" value="1"/>
</dbReference>
<evidence type="ECO:0000313" key="9">
    <source>
        <dbReference type="Proteomes" id="UP000095283"/>
    </source>
</evidence>
<organism evidence="9 10">
    <name type="scientific">Heterorhabditis bacteriophora</name>
    <name type="common">Entomopathogenic nematode worm</name>
    <dbReference type="NCBI Taxonomy" id="37862"/>
    <lineage>
        <taxon>Eukaryota</taxon>
        <taxon>Metazoa</taxon>
        <taxon>Ecdysozoa</taxon>
        <taxon>Nematoda</taxon>
        <taxon>Chromadorea</taxon>
        <taxon>Rhabditida</taxon>
        <taxon>Rhabditina</taxon>
        <taxon>Rhabditomorpha</taxon>
        <taxon>Strongyloidea</taxon>
        <taxon>Heterorhabditidae</taxon>
        <taxon>Heterorhabditis</taxon>
    </lineage>
</organism>
<evidence type="ECO:0000256" key="6">
    <source>
        <dbReference type="RuleBase" id="RU000354"/>
    </source>
</evidence>
<evidence type="ECO:0000256" key="4">
    <source>
        <dbReference type="ARBA" id="ARBA00023030"/>
    </source>
</evidence>
<keyword evidence="3" id="KW-0964">Secreted</keyword>
<dbReference type="InterPro" id="IPR029034">
    <property type="entry name" value="Cystine-knot_cytokine"/>
</dbReference>